<comment type="caution">
    <text evidence="1">The sequence shown here is derived from an EMBL/GenBank/DDBJ whole genome shotgun (WGS) entry which is preliminary data.</text>
</comment>
<reference evidence="1" key="1">
    <citation type="journal article" date="2014" name="Front. Microbiol.">
        <title>High frequency of phylogenetically diverse reductive dehalogenase-homologous genes in deep subseafloor sedimentary metagenomes.</title>
        <authorList>
            <person name="Kawai M."/>
            <person name="Futagami T."/>
            <person name="Toyoda A."/>
            <person name="Takaki Y."/>
            <person name="Nishi S."/>
            <person name="Hori S."/>
            <person name="Arai W."/>
            <person name="Tsubouchi T."/>
            <person name="Morono Y."/>
            <person name="Uchiyama I."/>
            <person name="Ito T."/>
            <person name="Fujiyama A."/>
            <person name="Inagaki F."/>
            <person name="Takami H."/>
        </authorList>
    </citation>
    <scope>NUCLEOTIDE SEQUENCE</scope>
    <source>
        <strain evidence="1">Expedition CK06-06</strain>
    </source>
</reference>
<evidence type="ECO:0008006" key="2">
    <source>
        <dbReference type="Google" id="ProtNLM"/>
    </source>
</evidence>
<dbReference type="AlphaFoldDB" id="X0SVE6"/>
<organism evidence="1">
    <name type="scientific">marine sediment metagenome</name>
    <dbReference type="NCBI Taxonomy" id="412755"/>
    <lineage>
        <taxon>unclassified sequences</taxon>
        <taxon>metagenomes</taxon>
        <taxon>ecological metagenomes</taxon>
    </lineage>
</organism>
<evidence type="ECO:0000313" key="1">
    <source>
        <dbReference type="EMBL" id="GAF67785.1"/>
    </source>
</evidence>
<gene>
    <name evidence="1" type="ORF">S01H1_14637</name>
</gene>
<dbReference type="EMBL" id="BARS01007622">
    <property type="protein sequence ID" value="GAF67785.1"/>
    <property type="molecule type" value="Genomic_DNA"/>
</dbReference>
<protein>
    <recommendedName>
        <fullName evidence="2">Ribbon-helix-helix protein CopG domain-containing protein</fullName>
    </recommendedName>
</protein>
<name>X0SVE6_9ZZZZ</name>
<accession>X0SVE6</accession>
<feature type="non-terminal residue" evidence="1">
    <location>
        <position position="35"/>
    </location>
</feature>
<proteinExistence type="predicted"/>
<sequence length="35" mass="4254">MKTITLEIDDDTYNYLEFLERTRFIKSKDEAVRKA</sequence>